<name>A0AAE1P7X6_9EUCA</name>
<accession>A0AAE1P7X6</accession>
<feature type="region of interest" description="Disordered" evidence="1">
    <location>
        <begin position="49"/>
        <end position="77"/>
    </location>
</feature>
<protein>
    <submittedName>
        <fullName evidence="2">Uncharacterized protein</fullName>
    </submittedName>
</protein>
<comment type="caution">
    <text evidence="2">The sequence shown here is derived from an EMBL/GenBank/DDBJ whole genome shotgun (WGS) entry which is preliminary data.</text>
</comment>
<keyword evidence="3" id="KW-1185">Reference proteome</keyword>
<dbReference type="AlphaFoldDB" id="A0AAE1P7X6"/>
<organism evidence="2 3">
    <name type="scientific">Petrolisthes manimaculis</name>
    <dbReference type="NCBI Taxonomy" id="1843537"/>
    <lineage>
        <taxon>Eukaryota</taxon>
        <taxon>Metazoa</taxon>
        <taxon>Ecdysozoa</taxon>
        <taxon>Arthropoda</taxon>
        <taxon>Crustacea</taxon>
        <taxon>Multicrustacea</taxon>
        <taxon>Malacostraca</taxon>
        <taxon>Eumalacostraca</taxon>
        <taxon>Eucarida</taxon>
        <taxon>Decapoda</taxon>
        <taxon>Pleocyemata</taxon>
        <taxon>Anomura</taxon>
        <taxon>Galatheoidea</taxon>
        <taxon>Porcellanidae</taxon>
        <taxon>Petrolisthes</taxon>
    </lineage>
</organism>
<feature type="compositionally biased region" description="Polar residues" evidence="1">
    <location>
        <begin position="68"/>
        <end position="77"/>
    </location>
</feature>
<evidence type="ECO:0000313" key="3">
    <source>
        <dbReference type="Proteomes" id="UP001292094"/>
    </source>
</evidence>
<proteinExistence type="predicted"/>
<reference evidence="2" key="1">
    <citation type="submission" date="2023-11" db="EMBL/GenBank/DDBJ databases">
        <title>Genome assemblies of two species of porcelain crab, Petrolisthes cinctipes and Petrolisthes manimaculis (Anomura: Porcellanidae).</title>
        <authorList>
            <person name="Angst P."/>
        </authorList>
    </citation>
    <scope>NUCLEOTIDE SEQUENCE</scope>
    <source>
        <strain evidence="2">PB745_02</strain>
        <tissue evidence="2">Gill</tissue>
    </source>
</reference>
<sequence length="77" mass="8198">MVPGTLPVPPLCITLQWSRRDGHTINLPWSLLVKGNTILLGPGQKVQGRCRPLQDSGGGTGGELQMGDTFSPNTCKV</sequence>
<dbReference type="EMBL" id="JAWZYT010002587">
    <property type="protein sequence ID" value="KAK4303418.1"/>
    <property type="molecule type" value="Genomic_DNA"/>
</dbReference>
<gene>
    <name evidence="2" type="ORF">Pmani_024567</name>
</gene>
<evidence type="ECO:0000313" key="2">
    <source>
        <dbReference type="EMBL" id="KAK4303418.1"/>
    </source>
</evidence>
<dbReference type="Proteomes" id="UP001292094">
    <property type="component" value="Unassembled WGS sequence"/>
</dbReference>
<evidence type="ECO:0000256" key="1">
    <source>
        <dbReference type="SAM" id="MobiDB-lite"/>
    </source>
</evidence>